<dbReference type="PROSITE" id="PS50113">
    <property type="entry name" value="PAC"/>
    <property type="match status" value="2"/>
</dbReference>
<dbReference type="SUPFAM" id="SSF47384">
    <property type="entry name" value="Homodimeric domain of signal transducing histidine kinase"/>
    <property type="match status" value="1"/>
</dbReference>
<evidence type="ECO:0000256" key="5">
    <source>
        <dbReference type="ARBA" id="ARBA00022777"/>
    </source>
</evidence>
<dbReference type="SMART" id="SM00387">
    <property type="entry name" value="HATPase_c"/>
    <property type="match status" value="1"/>
</dbReference>
<dbReference type="NCBIfam" id="TIGR00229">
    <property type="entry name" value="sensory_box"/>
    <property type="match status" value="3"/>
</dbReference>
<sequence>MTVVDQERQGANQADREPPTDPARWIADHDWAATPLGPMVHWPAALRSLVDMMLRSPTPMVLLWGEDGIMLYNRPYAEFAGGRHPHLLGNKVREGWPEVADFNDHVMRTVLAGHVLSYRDQELTLHRNGRPEQVWMNLDYSPIVDDAGRPVGVICILGETTEGIAADRKRRQVEEQVRASEERFRLMADAVPQIVWITDAEGRAEFFNRQWSNYTGEPYRPTTAAEIAADHVHPDDRAETMTAFDAARASGGTFLVEHRIRSARGEYRWFLVRGEPYRDPLTGRIVRWFGASVDIHDRRMAEASLQESEALLRRFNDSLERLVDERTAERDRMWEASPDLLLVIDFDGVFRRVNPAWTTLLGYTADELVGHHANEFVIEEDHRATIDAYQATAAGRPAQVENSIRHKDGSLRRISWVGVPAGEMTYASGRDITAERAMAAKLRDEQDFARLALSAVGGVGVWTYDMAADRYVCDAAIVALYALDPAQVGQAITREQFFANVHPDDRAALAQILAEGRVRAGELEIEYRLVHPDGSIRWVLSRGHTYVDAEGRPVRRTGIGVDLTSQRQVEEQLRQSQKMEALGQLTGGIAHDFNNLLTVIRGSAELLRRPDLSSERRERYAKAIADTADRATKLTHQLLSFARRQALTPEVFDVAASVRGIGDMLATLTGSRIAIDLDLGDCPCHVNADRTQFDTAIVNMTVNARDAMEGEGRLSIAVRAADHIPAVRAHPMIPGAFVAVTLTDTGPGIAADRLDQIFEPFFTTKDVGHGTGLGLSQVFGFAKQSGGEVVAGNAPAGGAQITLYLPLVETAATPRDARGDPTAPIPSGDDLYVLVVEDNLEVGEFAIQALAELGYRTRWVVSGREALAELAAGEAVDLVFTDVVMPGMSGIELGREIARLYPGLPVVLTSGYSDAIVHSGASGFPLLQKPYSIGGLARILQQGIRSSA</sequence>
<keyword evidence="3 6" id="KW-0597">Phosphoprotein</keyword>
<feature type="domain" description="Response regulatory" evidence="9">
    <location>
        <begin position="832"/>
        <end position="944"/>
    </location>
</feature>
<dbReference type="InterPro" id="IPR003594">
    <property type="entry name" value="HATPase_dom"/>
</dbReference>
<gene>
    <name evidence="12" type="ORF">GGQ96_001109</name>
</gene>
<evidence type="ECO:0000313" key="13">
    <source>
        <dbReference type="Proteomes" id="UP000574769"/>
    </source>
</evidence>
<dbReference type="Proteomes" id="UP000574769">
    <property type="component" value="Unassembled WGS sequence"/>
</dbReference>
<name>A0A7W7AH87_9SPHN</name>
<dbReference type="InterPro" id="IPR000700">
    <property type="entry name" value="PAS-assoc_C"/>
</dbReference>
<dbReference type="InterPro" id="IPR001789">
    <property type="entry name" value="Sig_transdc_resp-reg_receiver"/>
</dbReference>
<keyword evidence="4" id="KW-0808">Transferase</keyword>
<keyword evidence="13" id="KW-1185">Reference proteome</keyword>
<dbReference type="FunFam" id="3.30.450.20:FF:000099">
    <property type="entry name" value="Sensory box sensor histidine kinase"/>
    <property type="match status" value="1"/>
</dbReference>
<dbReference type="CDD" id="cd00130">
    <property type="entry name" value="PAS"/>
    <property type="match status" value="3"/>
</dbReference>
<evidence type="ECO:0000256" key="2">
    <source>
        <dbReference type="ARBA" id="ARBA00012438"/>
    </source>
</evidence>
<dbReference type="InterPro" id="IPR005467">
    <property type="entry name" value="His_kinase_dom"/>
</dbReference>
<dbReference type="PANTHER" id="PTHR43304:SF1">
    <property type="entry name" value="PAC DOMAIN-CONTAINING PROTEIN"/>
    <property type="match status" value="1"/>
</dbReference>
<dbReference type="SUPFAM" id="SSF55785">
    <property type="entry name" value="PYP-like sensor domain (PAS domain)"/>
    <property type="match status" value="4"/>
</dbReference>
<accession>A0A7W7AH87</accession>
<dbReference type="InterPro" id="IPR013656">
    <property type="entry name" value="PAS_4"/>
</dbReference>
<dbReference type="Pfam" id="PF08448">
    <property type="entry name" value="PAS_4"/>
    <property type="match status" value="2"/>
</dbReference>
<dbReference type="Gene3D" id="3.30.450.20">
    <property type="entry name" value="PAS domain"/>
    <property type="match status" value="4"/>
</dbReference>
<dbReference type="EMBL" id="JACHNY010000002">
    <property type="protein sequence ID" value="MBB4616989.1"/>
    <property type="molecule type" value="Genomic_DNA"/>
</dbReference>
<feature type="domain" description="Histidine kinase" evidence="8">
    <location>
        <begin position="588"/>
        <end position="809"/>
    </location>
</feature>
<feature type="modified residue" description="4-aspartylphosphate" evidence="6">
    <location>
        <position position="882"/>
    </location>
</feature>
<dbReference type="Pfam" id="PF02518">
    <property type="entry name" value="HATPase_c"/>
    <property type="match status" value="1"/>
</dbReference>
<evidence type="ECO:0000256" key="4">
    <source>
        <dbReference type="ARBA" id="ARBA00022679"/>
    </source>
</evidence>
<evidence type="ECO:0000256" key="7">
    <source>
        <dbReference type="SAM" id="MobiDB-lite"/>
    </source>
</evidence>
<protein>
    <recommendedName>
        <fullName evidence="2">histidine kinase</fullName>
        <ecNumber evidence="2">2.7.13.3</ecNumber>
    </recommendedName>
</protein>
<evidence type="ECO:0000313" key="12">
    <source>
        <dbReference type="EMBL" id="MBB4616989.1"/>
    </source>
</evidence>
<dbReference type="Pfam" id="PF08447">
    <property type="entry name" value="PAS_3"/>
    <property type="match status" value="2"/>
</dbReference>
<dbReference type="SMART" id="SM00388">
    <property type="entry name" value="HisKA"/>
    <property type="match status" value="1"/>
</dbReference>
<dbReference type="Gene3D" id="1.10.287.130">
    <property type="match status" value="1"/>
</dbReference>
<comment type="caution">
    <text evidence="12">The sequence shown here is derived from an EMBL/GenBank/DDBJ whole genome shotgun (WGS) entry which is preliminary data.</text>
</comment>
<dbReference type="EC" id="2.7.13.3" evidence="2"/>
<dbReference type="InterPro" id="IPR003661">
    <property type="entry name" value="HisK_dim/P_dom"/>
</dbReference>
<feature type="compositionally biased region" description="Basic and acidic residues" evidence="7">
    <location>
        <begin position="1"/>
        <end position="19"/>
    </location>
</feature>
<evidence type="ECO:0000259" key="8">
    <source>
        <dbReference type="PROSITE" id="PS50109"/>
    </source>
</evidence>
<feature type="domain" description="PAS" evidence="10">
    <location>
        <begin position="180"/>
        <end position="251"/>
    </location>
</feature>
<dbReference type="GO" id="GO:0000155">
    <property type="term" value="F:phosphorelay sensor kinase activity"/>
    <property type="evidence" value="ECO:0007669"/>
    <property type="project" value="InterPro"/>
</dbReference>
<dbReference type="PROSITE" id="PS50109">
    <property type="entry name" value="HIS_KIN"/>
    <property type="match status" value="1"/>
</dbReference>
<dbReference type="PRINTS" id="PR00344">
    <property type="entry name" value="BCTRLSENSOR"/>
</dbReference>
<proteinExistence type="predicted"/>
<feature type="domain" description="PAC" evidence="11">
    <location>
        <begin position="254"/>
        <end position="307"/>
    </location>
</feature>
<dbReference type="InterPro" id="IPR013655">
    <property type="entry name" value="PAS_fold_3"/>
</dbReference>
<dbReference type="SUPFAM" id="SSF52172">
    <property type="entry name" value="CheY-like"/>
    <property type="match status" value="1"/>
</dbReference>
<dbReference type="SMART" id="SM00091">
    <property type="entry name" value="PAS"/>
    <property type="match status" value="3"/>
</dbReference>
<dbReference type="InterPro" id="IPR004358">
    <property type="entry name" value="Sig_transdc_His_kin-like_C"/>
</dbReference>
<dbReference type="Pfam" id="PF00512">
    <property type="entry name" value="HisKA"/>
    <property type="match status" value="1"/>
</dbReference>
<dbReference type="AlphaFoldDB" id="A0A7W7AH87"/>
<dbReference type="PANTHER" id="PTHR43304">
    <property type="entry name" value="PHYTOCHROME-LIKE PROTEIN CPH1"/>
    <property type="match status" value="1"/>
</dbReference>
<reference evidence="12 13" key="1">
    <citation type="submission" date="2020-08" db="EMBL/GenBank/DDBJ databases">
        <title>Genomic Encyclopedia of Type Strains, Phase IV (KMG-IV): sequencing the most valuable type-strain genomes for metagenomic binning, comparative biology and taxonomic classification.</title>
        <authorList>
            <person name="Goeker M."/>
        </authorList>
    </citation>
    <scope>NUCLEOTIDE SEQUENCE [LARGE SCALE GENOMIC DNA]</scope>
    <source>
        <strain evidence="12 13">DSM 15867</strain>
    </source>
</reference>
<evidence type="ECO:0000259" key="10">
    <source>
        <dbReference type="PROSITE" id="PS50112"/>
    </source>
</evidence>
<dbReference type="InterPro" id="IPR035965">
    <property type="entry name" value="PAS-like_dom_sf"/>
</dbReference>
<dbReference type="InterPro" id="IPR036890">
    <property type="entry name" value="HATPase_C_sf"/>
</dbReference>
<evidence type="ECO:0000259" key="11">
    <source>
        <dbReference type="PROSITE" id="PS50113"/>
    </source>
</evidence>
<dbReference type="SUPFAM" id="SSF55874">
    <property type="entry name" value="ATPase domain of HSP90 chaperone/DNA topoisomerase II/histidine kinase"/>
    <property type="match status" value="1"/>
</dbReference>
<feature type="region of interest" description="Disordered" evidence="7">
    <location>
        <begin position="1"/>
        <end position="23"/>
    </location>
</feature>
<dbReference type="InterPro" id="IPR036097">
    <property type="entry name" value="HisK_dim/P_sf"/>
</dbReference>
<keyword evidence="5" id="KW-0418">Kinase</keyword>
<dbReference type="Gene3D" id="3.40.50.2300">
    <property type="match status" value="1"/>
</dbReference>
<feature type="domain" description="PAS" evidence="10">
    <location>
        <begin position="326"/>
        <end position="396"/>
    </location>
</feature>
<dbReference type="InterPro" id="IPR011006">
    <property type="entry name" value="CheY-like_superfamily"/>
</dbReference>
<dbReference type="RefSeq" id="WP_184112459.1">
    <property type="nucleotide sequence ID" value="NZ_JACHNY010000002.1"/>
</dbReference>
<dbReference type="PROSITE" id="PS50112">
    <property type="entry name" value="PAS"/>
    <property type="match status" value="2"/>
</dbReference>
<dbReference type="InterPro" id="IPR000014">
    <property type="entry name" value="PAS"/>
</dbReference>
<dbReference type="Pfam" id="PF00072">
    <property type="entry name" value="Response_reg"/>
    <property type="match status" value="1"/>
</dbReference>
<evidence type="ECO:0000256" key="1">
    <source>
        <dbReference type="ARBA" id="ARBA00000085"/>
    </source>
</evidence>
<dbReference type="InterPro" id="IPR001610">
    <property type="entry name" value="PAC"/>
</dbReference>
<dbReference type="Gene3D" id="3.30.565.10">
    <property type="entry name" value="Histidine kinase-like ATPase, C-terminal domain"/>
    <property type="match status" value="1"/>
</dbReference>
<dbReference type="SMART" id="SM00086">
    <property type="entry name" value="PAC"/>
    <property type="match status" value="4"/>
</dbReference>
<dbReference type="Gene3D" id="2.10.70.100">
    <property type="match status" value="1"/>
</dbReference>
<dbReference type="InterPro" id="IPR052162">
    <property type="entry name" value="Sensor_kinase/Photoreceptor"/>
</dbReference>
<evidence type="ECO:0000256" key="3">
    <source>
        <dbReference type="ARBA" id="ARBA00022553"/>
    </source>
</evidence>
<organism evidence="12 13">
    <name type="scientific">Sphingomonas abaci</name>
    <dbReference type="NCBI Taxonomy" id="237611"/>
    <lineage>
        <taxon>Bacteria</taxon>
        <taxon>Pseudomonadati</taxon>
        <taxon>Pseudomonadota</taxon>
        <taxon>Alphaproteobacteria</taxon>
        <taxon>Sphingomonadales</taxon>
        <taxon>Sphingomonadaceae</taxon>
        <taxon>Sphingomonas</taxon>
    </lineage>
</organism>
<dbReference type="SMART" id="SM00448">
    <property type="entry name" value="REC"/>
    <property type="match status" value="1"/>
</dbReference>
<comment type="catalytic activity">
    <reaction evidence="1">
        <text>ATP + protein L-histidine = ADP + protein N-phospho-L-histidine.</text>
        <dbReference type="EC" id="2.7.13.3"/>
    </reaction>
</comment>
<feature type="domain" description="PAC" evidence="11">
    <location>
        <begin position="523"/>
        <end position="575"/>
    </location>
</feature>
<evidence type="ECO:0000259" key="9">
    <source>
        <dbReference type="PROSITE" id="PS50110"/>
    </source>
</evidence>
<evidence type="ECO:0000256" key="6">
    <source>
        <dbReference type="PROSITE-ProRule" id="PRU00169"/>
    </source>
</evidence>
<dbReference type="PROSITE" id="PS50110">
    <property type="entry name" value="RESPONSE_REGULATORY"/>
    <property type="match status" value="1"/>
</dbReference>
<dbReference type="CDD" id="cd00082">
    <property type="entry name" value="HisKA"/>
    <property type="match status" value="1"/>
</dbReference>